<dbReference type="AlphaFoldDB" id="A0A3S3PPU1"/>
<feature type="chain" id="PRO_5018602532" description="DUF2268 domain-containing protein" evidence="1">
    <location>
        <begin position="20"/>
        <end position="335"/>
    </location>
</feature>
<organism evidence="2 3">
    <name type="scientific">Pedobacter chitinilyticus</name>
    <dbReference type="NCBI Taxonomy" id="2233776"/>
    <lineage>
        <taxon>Bacteria</taxon>
        <taxon>Pseudomonadati</taxon>
        <taxon>Bacteroidota</taxon>
        <taxon>Sphingobacteriia</taxon>
        <taxon>Sphingobacteriales</taxon>
        <taxon>Sphingobacteriaceae</taxon>
        <taxon>Pedobacter</taxon>
    </lineage>
</organism>
<keyword evidence="1" id="KW-0732">Signal</keyword>
<evidence type="ECO:0008006" key="4">
    <source>
        <dbReference type="Google" id="ProtNLM"/>
    </source>
</evidence>
<name>A0A3S3PPU1_9SPHI</name>
<evidence type="ECO:0000313" key="2">
    <source>
        <dbReference type="EMBL" id="RWU10099.1"/>
    </source>
</evidence>
<dbReference type="Proteomes" id="UP000284120">
    <property type="component" value="Unassembled WGS sequence"/>
</dbReference>
<evidence type="ECO:0000313" key="3">
    <source>
        <dbReference type="Proteomes" id="UP000284120"/>
    </source>
</evidence>
<protein>
    <recommendedName>
        <fullName evidence="4">DUF2268 domain-containing protein</fullName>
    </recommendedName>
</protein>
<accession>A0A3S3PPU1</accession>
<keyword evidence="3" id="KW-1185">Reference proteome</keyword>
<sequence length="335" mass="38396">MKRAIYFFIFLLLVQTASAQNEEAKRDLAFLKGTKDWFAAWQLISSEVFKINTVKPVQFVFFDDQYVYSTSTITIPKGSSVKGNNLMNLKLTWKKSLHHDTLTLPDQTKVPVGLMSFASEANGNAFFVMPLLNFWQRAGVTSKELSTEKLVTGVFLHEFSHAQQMQNFGKKISSYENTIHFEAPFSDDIVQHLFGKNETYVNLFKEEVSFLYSSVKEEKLDWALVNKALEAMQNRQQIFFKDKFVALKEIDHFFLTMEGLGQYTMYLWLIHPKGGNITVPNAIIGVRRGSKWWSQDEGFGLFLVLDRLTAPSTWATGLFGNRTEDAVSLIKRFGK</sequence>
<dbReference type="OrthoDB" id="647355at2"/>
<dbReference type="RefSeq" id="WP_113645594.1">
    <property type="nucleotide sequence ID" value="NZ_QMHN01000001.1"/>
</dbReference>
<gene>
    <name evidence="2" type="ORF">DPV69_01785</name>
</gene>
<proteinExistence type="predicted"/>
<evidence type="ECO:0000256" key="1">
    <source>
        <dbReference type="SAM" id="SignalP"/>
    </source>
</evidence>
<dbReference type="EMBL" id="SAYW01000001">
    <property type="protein sequence ID" value="RWU10099.1"/>
    <property type="molecule type" value="Genomic_DNA"/>
</dbReference>
<feature type="signal peptide" evidence="1">
    <location>
        <begin position="1"/>
        <end position="19"/>
    </location>
</feature>
<reference evidence="2 3" key="1">
    <citation type="submission" date="2018-06" db="EMBL/GenBank/DDBJ databases">
        <title>Pedobacter endophyticus sp. nov., an endophytic bacterium isolated from a leaf of Triticum aestivum.</title>
        <authorList>
            <person name="Zhang L."/>
        </authorList>
    </citation>
    <scope>NUCLEOTIDE SEQUENCE [LARGE SCALE GENOMIC DNA]</scope>
    <source>
        <strain evidence="2 3">CM134L-2</strain>
    </source>
</reference>
<comment type="caution">
    <text evidence="2">The sequence shown here is derived from an EMBL/GenBank/DDBJ whole genome shotgun (WGS) entry which is preliminary data.</text>
</comment>